<reference evidence="1 2" key="1">
    <citation type="submission" date="2018-02" db="EMBL/GenBank/DDBJ databases">
        <authorList>
            <person name="Cohen D.B."/>
            <person name="Kent A.D."/>
        </authorList>
    </citation>
    <scope>NUCLEOTIDE SEQUENCE [LARGE SCALE GENOMIC DNA]</scope>
    <source>
        <strain evidence="1 2">CCAP 1448/3</strain>
    </source>
</reference>
<keyword evidence="2" id="KW-1185">Reference proteome</keyword>
<dbReference type="AlphaFoldDB" id="A0A2T1C9J6"/>
<gene>
    <name evidence="1" type="ORF">C7B64_01635</name>
</gene>
<dbReference type="OrthoDB" id="488588at2"/>
<proteinExistence type="predicted"/>
<reference evidence="1 2" key="2">
    <citation type="submission" date="2018-03" db="EMBL/GenBank/DDBJ databases">
        <title>The ancient ancestry and fast evolution of plastids.</title>
        <authorList>
            <person name="Moore K.R."/>
            <person name="Magnabosco C."/>
            <person name="Momper L."/>
            <person name="Gold D.A."/>
            <person name="Bosak T."/>
            <person name="Fournier G.P."/>
        </authorList>
    </citation>
    <scope>NUCLEOTIDE SEQUENCE [LARGE SCALE GENOMIC DNA]</scope>
    <source>
        <strain evidence="1 2">CCAP 1448/3</strain>
    </source>
</reference>
<dbReference type="EMBL" id="PVWJ01000005">
    <property type="protein sequence ID" value="PSB04952.1"/>
    <property type="molecule type" value="Genomic_DNA"/>
</dbReference>
<dbReference type="Proteomes" id="UP000238762">
    <property type="component" value="Unassembled WGS sequence"/>
</dbReference>
<organism evidence="1 2">
    <name type="scientific">Merismopedia glauca CCAP 1448/3</name>
    <dbReference type="NCBI Taxonomy" id="1296344"/>
    <lineage>
        <taxon>Bacteria</taxon>
        <taxon>Bacillati</taxon>
        <taxon>Cyanobacteriota</taxon>
        <taxon>Cyanophyceae</taxon>
        <taxon>Synechococcales</taxon>
        <taxon>Merismopediaceae</taxon>
        <taxon>Merismopedia</taxon>
    </lineage>
</organism>
<sequence length="70" mass="8246">MTGNDRSNDGIERVEGTFDYLSEERYWLPAASEERCQRIGRKRKMRLVKVVDTKKEPLPIICIFEDDPDE</sequence>
<evidence type="ECO:0000313" key="1">
    <source>
        <dbReference type="EMBL" id="PSB04952.1"/>
    </source>
</evidence>
<accession>A0A2T1C9J6</accession>
<name>A0A2T1C9J6_9CYAN</name>
<evidence type="ECO:0000313" key="2">
    <source>
        <dbReference type="Proteomes" id="UP000238762"/>
    </source>
</evidence>
<protein>
    <submittedName>
        <fullName evidence="1">Uncharacterized protein</fullName>
    </submittedName>
</protein>
<comment type="caution">
    <text evidence="1">The sequence shown here is derived from an EMBL/GenBank/DDBJ whole genome shotgun (WGS) entry which is preliminary data.</text>
</comment>